<dbReference type="InterPro" id="IPR029044">
    <property type="entry name" value="Nucleotide-diphossugar_trans"/>
</dbReference>
<dbReference type="Gene3D" id="3.90.550.10">
    <property type="entry name" value="Spore Coat Polysaccharide Biosynthesis Protein SpsA, Chain A"/>
    <property type="match status" value="1"/>
</dbReference>
<reference evidence="3" key="1">
    <citation type="journal article" date="2019" name="Int. J. Syst. Evol. Microbiol.">
        <title>The Global Catalogue of Microorganisms (GCM) 10K type strain sequencing project: providing services to taxonomists for standard genome sequencing and annotation.</title>
        <authorList>
            <consortium name="The Broad Institute Genomics Platform"/>
            <consortium name="The Broad Institute Genome Sequencing Center for Infectious Disease"/>
            <person name="Wu L."/>
            <person name="Ma J."/>
        </authorList>
    </citation>
    <scope>NUCLEOTIDE SEQUENCE [LARGE SCALE GENOMIC DNA]</scope>
    <source>
        <strain evidence="3">CCUG 56752</strain>
    </source>
</reference>
<dbReference type="CDD" id="cd04186">
    <property type="entry name" value="GT_2_like_c"/>
    <property type="match status" value="1"/>
</dbReference>
<evidence type="ECO:0000313" key="3">
    <source>
        <dbReference type="Proteomes" id="UP001597049"/>
    </source>
</evidence>
<dbReference type="Proteomes" id="UP001597049">
    <property type="component" value="Unassembled WGS sequence"/>
</dbReference>
<organism evidence="2 3">
    <name type="scientific">Psychroflexus salinarum</name>
    <dbReference type="NCBI Taxonomy" id="546024"/>
    <lineage>
        <taxon>Bacteria</taxon>
        <taxon>Pseudomonadati</taxon>
        <taxon>Bacteroidota</taxon>
        <taxon>Flavobacteriia</taxon>
        <taxon>Flavobacteriales</taxon>
        <taxon>Flavobacteriaceae</taxon>
        <taxon>Psychroflexus</taxon>
    </lineage>
</organism>
<name>A0ABW3GR73_9FLAO</name>
<dbReference type="SUPFAM" id="SSF53448">
    <property type="entry name" value="Nucleotide-diphospho-sugar transferases"/>
    <property type="match status" value="1"/>
</dbReference>
<accession>A0ABW3GR73</accession>
<dbReference type="RefSeq" id="WP_379657866.1">
    <property type="nucleotide sequence ID" value="NZ_JBHTIV010000009.1"/>
</dbReference>
<comment type="caution">
    <text evidence="2">The sequence shown here is derived from an EMBL/GenBank/DDBJ whole genome shotgun (WGS) entry which is preliminary data.</text>
</comment>
<dbReference type="PANTHER" id="PTHR43179:SF7">
    <property type="entry name" value="RHAMNOSYLTRANSFERASE WBBL"/>
    <property type="match status" value="1"/>
</dbReference>
<evidence type="ECO:0000259" key="1">
    <source>
        <dbReference type="Pfam" id="PF00535"/>
    </source>
</evidence>
<keyword evidence="3" id="KW-1185">Reference proteome</keyword>
<dbReference type="InterPro" id="IPR001173">
    <property type="entry name" value="Glyco_trans_2-like"/>
</dbReference>
<keyword evidence="2" id="KW-0328">Glycosyltransferase</keyword>
<sequence>MKLSIVILNYKVPHHLMLCLDSVSRAIESIDAEIIVVDNNSEDESCKLVEKNFPGVLLISNTENLGFSKGNNIGVKKAKGEFLCILNPDTVVPEDCFTKLFDHHRKVKNPGVIGVQLIDGSGEFLEESKRNIPTPQVALKKLSGNCSSYYNFNLAKEENGPTDILVGAFMFMKTKLYLNIGGFDEDYFMYGEDIDLSYRILKAGYQNYYLGSTKVLHFKGESTTKDQVYLNRFYNAMYIFFKKHFKNYKTTFKLVKQILKLTMALEKIKLKSIEIQSLKFNEIHLISENKCLQDKIKAKLNSEINVITKTSSELENAFIVIDANCLQYSDSIKVITDLKSKNNAFRIKPRNYNFMIGSESKHLKGEVIDLS</sequence>
<dbReference type="GO" id="GO:0016757">
    <property type="term" value="F:glycosyltransferase activity"/>
    <property type="evidence" value="ECO:0007669"/>
    <property type="project" value="UniProtKB-KW"/>
</dbReference>
<protein>
    <submittedName>
        <fullName evidence="2">Glycosyltransferase family 2 protein</fullName>
        <ecNumber evidence="2">2.4.-.-</ecNumber>
    </submittedName>
</protein>
<proteinExistence type="predicted"/>
<evidence type="ECO:0000313" key="2">
    <source>
        <dbReference type="EMBL" id="MFD0932542.1"/>
    </source>
</evidence>
<dbReference type="PANTHER" id="PTHR43179">
    <property type="entry name" value="RHAMNOSYLTRANSFERASE WBBL"/>
    <property type="match status" value="1"/>
</dbReference>
<feature type="domain" description="Glycosyltransferase 2-like" evidence="1">
    <location>
        <begin position="4"/>
        <end position="177"/>
    </location>
</feature>
<dbReference type="EC" id="2.4.-.-" evidence="2"/>
<dbReference type="EMBL" id="JBHTIV010000009">
    <property type="protein sequence ID" value="MFD0932542.1"/>
    <property type="molecule type" value="Genomic_DNA"/>
</dbReference>
<keyword evidence="2" id="KW-0808">Transferase</keyword>
<gene>
    <name evidence="2" type="ORF">ACFQ0R_08040</name>
</gene>
<dbReference type="Pfam" id="PF00535">
    <property type="entry name" value="Glycos_transf_2"/>
    <property type="match status" value="1"/>
</dbReference>